<gene>
    <name evidence="2" type="ORF">WDC_0825</name>
</gene>
<sequence length="69" mass="7808">MFGAVQDAAVVALESQQESVRALNQLYQERRDTLVTALNQLGWHVAQPQGTFLSGVRYHKAMMVKHLRI</sequence>
<keyword evidence="3" id="KW-1185">Reference proteome</keyword>
<protein>
    <recommendedName>
        <fullName evidence="1">Aminotransferase class I/classII large domain-containing protein</fullName>
    </recommendedName>
</protein>
<evidence type="ECO:0000313" key="2">
    <source>
        <dbReference type="EMBL" id="KIS03588.1"/>
    </source>
</evidence>
<dbReference type="GO" id="GO:0030170">
    <property type="term" value="F:pyridoxal phosphate binding"/>
    <property type="evidence" value="ECO:0007669"/>
    <property type="project" value="InterPro"/>
</dbReference>
<dbReference type="InterPro" id="IPR015424">
    <property type="entry name" value="PyrdxlP-dep_Trfase"/>
</dbReference>
<name>A0A0D0Y5P3_9LACO</name>
<dbReference type="Proteomes" id="UP000032279">
    <property type="component" value="Unassembled WGS sequence"/>
</dbReference>
<dbReference type="PATRIC" id="fig|1335616.4.peg.825"/>
<reference evidence="2 3" key="1">
    <citation type="submission" date="2013-08" db="EMBL/GenBank/DDBJ databases">
        <title>Lactobacillus wasatchii sp. WDC04, a late gas producing bacteria isolated from aged chedder cheese.</title>
        <authorList>
            <person name="Oberg C.J."/>
            <person name="Culumber M."/>
            <person name="McMahon D.J."/>
            <person name="Broadbent J.R."/>
            <person name="Oberg T.S."/>
            <person name="Ortaki F."/>
        </authorList>
    </citation>
    <scope>NUCLEOTIDE SEQUENCE [LARGE SCALE GENOMIC DNA]</scope>
    <source>
        <strain evidence="2 3">WDC04</strain>
    </source>
</reference>
<dbReference type="AlphaFoldDB" id="A0A0D0Y5P3"/>
<evidence type="ECO:0000313" key="3">
    <source>
        <dbReference type="Proteomes" id="UP000032279"/>
    </source>
</evidence>
<dbReference type="SUPFAM" id="SSF53383">
    <property type="entry name" value="PLP-dependent transferases"/>
    <property type="match status" value="1"/>
</dbReference>
<proteinExistence type="predicted"/>
<evidence type="ECO:0000259" key="1">
    <source>
        <dbReference type="Pfam" id="PF00155"/>
    </source>
</evidence>
<feature type="domain" description="Aminotransferase class I/classII large" evidence="1">
    <location>
        <begin position="4"/>
        <end position="61"/>
    </location>
</feature>
<dbReference type="EMBL" id="AWTT01000015">
    <property type="protein sequence ID" value="KIS03588.1"/>
    <property type="molecule type" value="Genomic_DNA"/>
</dbReference>
<dbReference type="Pfam" id="PF00155">
    <property type="entry name" value="Aminotran_1_2"/>
    <property type="match status" value="1"/>
</dbReference>
<accession>A0A0D0Y5P3</accession>
<organism evidence="2 3">
    <name type="scientific">Paucilactobacillus wasatchensis</name>
    <dbReference type="NCBI Taxonomy" id="1335616"/>
    <lineage>
        <taxon>Bacteria</taxon>
        <taxon>Bacillati</taxon>
        <taxon>Bacillota</taxon>
        <taxon>Bacilli</taxon>
        <taxon>Lactobacillales</taxon>
        <taxon>Lactobacillaceae</taxon>
        <taxon>Paucilactobacillus</taxon>
    </lineage>
</organism>
<dbReference type="InterPro" id="IPR004839">
    <property type="entry name" value="Aminotransferase_I/II_large"/>
</dbReference>
<comment type="caution">
    <text evidence="2">The sequence shown here is derived from an EMBL/GenBank/DDBJ whole genome shotgun (WGS) entry which is preliminary data.</text>
</comment>
<dbReference type="Gene3D" id="3.90.1150.10">
    <property type="entry name" value="Aspartate Aminotransferase, domain 1"/>
    <property type="match status" value="1"/>
</dbReference>
<dbReference type="STRING" id="1335616.WDC_0825"/>
<dbReference type="InterPro" id="IPR015422">
    <property type="entry name" value="PyrdxlP-dep_Trfase_small"/>
</dbReference>